<keyword evidence="3" id="KW-1185">Reference proteome</keyword>
<evidence type="ECO:0000256" key="1">
    <source>
        <dbReference type="SAM" id="MobiDB-lite"/>
    </source>
</evidence>
<evidence type="ECO:0000313" key="2">
    <source>
        <dbReference type="EMBL" id="KAH0527289.1"/>
    </source>
</evidence>
<name>A0A9P8KUJ2_9HYPO</name>
<evidence type="ECO:0000313" key="3">
    <source>
        <dbReference type="Proteomes" id="UP000826573"/>
    </source>
</evidence>
<reference evidence="2 3" key="1">
    <citation type="submission" date="2021-08" db="EMBL/GenBank/DDBJ databases">
        <title>The highly contiguous genome resource for Trichoderma semiorbis FJ059, a fungal antagonistic to plant pathogens.</title>
        <authorList>
            <person name="Liu T."/>
        </authorList>
    </citation>
    <scope>NUCLEOTIDE SEQUENCE [LARGE SCALE GENOMIC DNA]</scope>
    <source>
        <strain evidence="2 3">FJ059</strain>
    </source>
</reference>
<comment type="caution">
    <text evidence="2">The sequence shown here is derived from an EMBL/GenBank/DDBJ whole genome shotgun (WGS) entry which is preliminary data.</text>
</comment>
<dbReference type="EMBL" id="JAIMJC010000003">
    <property type="protein sequence ID" value="KAH0527289.1"/>
    <property type="molecule type" value="Genomic_DNA"/>
</dbReference>
<feature type="compositionally biased region" description="Low complexity" evidence="1">
    <location>
        <begin position="56"/>
        <end position="74"/>
    </location>
</feature>
<gene>
    <name evidence="2" type="ORF">TsFJ059_002306</name>
</gene>
<feature type="region of interest" description="Disordered" evidence="1">
    <location>
        <begin position="49"/>
        <end position="86"/>
    </location>
</feature>
<proteinExistence type="predicted"/>
<dbReference type="Proteomes" id="UP000826573">
    <property type="component" value="Unassembled WGS sequence"/>
</dbReference>
<organism evidence="2 3">
    <name type="scientific">Trichoderma semiorbis</name>
    <dbReference type="NCBI Taxonomy" id="1491008"/>
    <lineage>
        <taxon>Eukaryota</taxon>
        <taxon>Fungi</taxon>
        <taxon>Dikarya</taxon>
        <taxon>Ascomycota</taxon>
        <taxon>Pezizomycotina</taxon>
        <taxon>Sordariomycetes</taxon>
        <taxon>Hypocreomycetidae</taxon>
        <taxon>Hypocreales</taxon>
        <taxon>Hypocreaceae</taxon>
        <taxon>Trichoderma</taxon>
    </lineage>
</organism>
<protein>
    <submittedName>
        <fullName evidence="2">Uncharacterized protein</fullName>
    </submittedName>
</protein>
<sequence length="144" mass="14625">MSETTIGCPTLPPYSGWWTATDEPLPLMGDGAGGGSVLVTGTFTLPSTPITPVQTSSSKASSSKTSSSATSSSSSPPPPPPNTGELCLGLLTAATSELATYAYITFNPGDPCSGTCGFALSLNGQLYETAQKACLRAKYGVSYE</sequence>
<dbReference type="AlphaFoldDB" id="A0A9P8KUJ2"/>
<accession>A0A9P8KUJ2</accession>